<dbReference type="EMBL" id="CAVNYO010000109">
    <property type="protein sequence ID" value="CAK5266545.1"/>
    <property type="molecule type" value="Genomic_DNA"/>
</dbReference>
<sequence length="197" mass="20812">MHRRPTPQHVRSAGPLFECPSYMLGQSPSPADCARVSVCTVSIDGRHAPFTAMAPDAAATSVRSSSSMSGRPWLTVTHSNRRRRLAAVTELVGLAGTSFSSSSPAATSSVPSVSSMLRVTWMRISRPSVLVSRSASAAESRGATASIWSDSRTDQTKTTRPQHGFAFSRAALDTLSAAGRSRGGSRHTVRDRAAKAA</sequence>
<evidence type="ECO:0000256" key="1">
    <source>
        <dbReference type="SAM" id="MobiDB-lite"/>
    </source>
</evidence>
<comment type="caution">
    <text evidence="2">The sequence shown here is derived from an EMBL/GenBank/DDBJ whole genome shotgun (WGS) entry which is preliminary data.</text>
</comment>
<accession>A0AAD2JWY6</accession>
<reference evidence="2" key="1">
    <citation type="submission" date="2023-11" db="EMBL/GenBank/DDBJ databases">
        <authorList>
            <person name="De Vega J J."/>
            <person name="De Vega J J."/>
        </authorList>
    </citation>
    <scope>NUCLEOTIDE SEQUENCE</scope>
</reference>
<feature type="region of interest" description="Disordered" evidence="1">
    <location>
        <begin position="141"/>
        <end position="163"/>
    </location>
</feature>
<feature type="compositionally biased region" description="Basic and acidic residues" evidence="1">
    <location>
        <begin position="188"/>
        <end position="197"/>
    </location>
</feature>
<evidence type="ECO:0000313" key="3">
    <source>
        <dbReference type="EMBL" id="CAK5266988.1"/>
    </source>
</evidence>
<feature type="region of interest" description="Disordered" evidence="1">
    <location>
        <begin position="176"/>
        <end position="197"/>
    </location>
</feature>
<organism evidence="2 4">
    <name type="scientific">Mycena citricolor</name>
    <dbReference type="NCBI Taxonomy" id="2018698"/>
    <lineage>
        <taxon>Eukaryota</taxon>
        <taxon>Fungi</taxon>
        <taxon>Dikarya</taxon>
        <taxon>Basidiomycota</taxon>
        <taxon>Agaricomycotina</taxon>
        <taxon>Agaricomycetes</taxon>
        <taxon>Agaricomycetidae</taxon>
        <taxon>Agaricales</taxon>
        <taxon>Marasmiineae</taxon>
        <taxon>Mycenaceae</taxon>
        <taxon>Mycena</taxon>
    </lineage>
</organism>
<evidence type="ECO:0000313" key="4">
    <source>
        <dbReference type="Proteomes" id="UP001295794"/>
    </source>
</evidence>
<dbReference type="EMBL" id="CAVNYO010000111">
    <property type="protein sequence ID" value="CAK5266988.1"/>
    <property type="molecule type" value="Genomic_DNA"/>
</dbReference>
<dbReference type="Proteomes" id="UP001295794">
    <property type="component" value="Unassembled WGS sequence"/>
</dbReference>
<name>A0AAD2JWY6_9AGAR</name>
<protein>
    <submittedName>
        <fullName evidence="2">Uncharacterized protein</fullName>
    </submittedName>
</protein>
<evidence type="ECO:0000313" key="2">
    <source>
        <dbReference type="EMBL" id="CAK5266545.1"/>
    </source>
</evidence>
<gene>
    <name evidence="2" type="ORF">MYCIT1_LOCUS8365</name>
    <name evidence="3" type="ORF">MYCIT1_LOCUS9085</name>
</gene>
<keyword evidence="4" id="KW-1185">Reference proteome</keyword>
<proteinExistence type="predicted"/>
<dbReference type="AlphaFoldDB" id="A0AAD2JWY6"/>